<gene>
    <name evidence="6" type="ORF">PTSG_08412</name>
</gene>
<dbReference type="EMBL" id="GL832977">
    <property type="protein sequence ID" value="EGD77317.1"/>
    <property type="molecule type" value="Genomic_DNA"/>
</dbReference>
<dbReference type="GO" id="GO:0035091">
    <property type="term" value="F:phosphatidylinositol binding"/>
    <property type="evidence" value="ECO:0007669"/>
    <property type="project" value="InterPro"/>
</dbReference>
<feature type="compositionally biased region" description="Acidic residues" evidence="3">
    <location>
        <begin position="646"/>
        <end position="671"/>
    </location>
</feature>
<dbReference type="PANTHER" id="PTHR45827:SF1">
    <property type="entry name" value="SORTING NEXIN"/>
    <property type="match status" value="1"/>
</dbReference>
<dbReference type="InterPro" id="IPR036028">
    <property type="entry name" value="SH3-like_dom_sf"/>
</dbReference>
<dbReference type="SMART" id="SM00312">
    <property type="entry name" value="PX"/>
    <property type="match status" value="1"/>
</dbReference>
<dbReference type="GeneID" id="16071219"/>
<protein>
    <recommendedName>
        <fullName evidence="8">PX domain-containing protein</fullName>
    </recommendedName>
</protein>
<dbReference type="RefSeq" id="XP_004990661.1">
    <property type="nucleotide sequence ID" value="XM_004990604.1"/>
</dbReference>
<sequence>MSLSASAASSSTSSSSSVLVASIPRHRQVVVAKKRPTVFEVVLANKDREWRIERRYSEFHMLYKKLKDHIRVPFHFPRKTVMSNKDPKFIESRQKKLEAWLQALLQQPNILSFAAVAEFLEVPSDVLRRRTSGRLASFKSSSSSMHVSNRGAFSPDARSTGGAGGAYSSTHSSKSVTPLRRSRRNSASSHDIVQQGVLASVSGMAAWGDDHDVDDFVRLYYGDDADPMEDASATSMLDHLRIDPSTRRRTRRPTSQSPVSFQAVAAFKGERTDGSDEPFTFAAGDIITVTAEDTSTGWWVGRVGDGPGGLIPPNYVDPGTVRTASSSADFPRAVAAARRSVAARSAGKRDATGSGNRDGDGTMAEGGGGGGGGDGGGARRGVKAPGESGSRSRDGGRREVSSVSSEPPGKAGSFIGRHHADSTRSVGDVFLRVGGARGRSRMASEQTEDCRRHSSGTAATTTTTTTSASASVSMSSTSSSAAMLGATTSTSTSTSTSGGGGRGGSLDGAHRSVSPSLLQELRRRHQQPTTAPEAEQQDDGLEGGSMEGDVGVVGDASSDGHEGAKTDTGHEAAADMLASPAALHLSSSPSLSSPPGSLGSVHSSRPTAAAVHSPLRFGQTTAAPGNGDDDEDCGGVGGGVVGGSAEDGEVEEEEEGEEEEGDCVDEGAEEQAEGRVHGSGGGGDEDDETVQGGVCMSDGEQVDEDIHGGADADEDGDGDYQERAPSSTA</sequence>
<feature type="compositionally biased region" description="Low complexity" evidence="3">
    <location>
        <begin position="574"/>
        <end position="604"/>
    </location>
</feature>
<feature type="compositionally biased region" description="Low complexity" evidence="3">
    <location>
        <begin position="455"/>
        <end position="496"/>
    </location>
</feature>
<evidence type="ECO:0000256" key="3">
    <source>
        <dbReference type="SAM" id="MobiDB-lite"/>
    </source>
</evidence>
<dbReference type="GO" id="GO:0006897">
    <property type="term" value="P:endocytosis"/>
    <property type="evidence" value="ECO:0007669"/>
    <property type="project" value="TreeGrafter"/>
</dbReference>
<evidence type="ECO:0000313" key="6">
    <source>
        <dbReference type="EMBL" id="EGD77317.1"/>
    </source>
</evidence>
<dbReference type="Gene3D" id="2.30.30.40">
    <property type="entry name" value="SH3 Domains"/>
    <property type="match status" value="1"/>
</dbReference>
<feature type="region of interest" description="Disordered" evidence="3">
    <location>
        <begin position="138"/>
        <end position="191"/>
    </location>
</feature>
<feature type="domain" description="SH3" evidence="4">
    <location>
        <begin position="256"/>
        <end position="321"/>
    </location>
</feature>
<evidence type="ECO:0000313" key="7">
    <source>
        <dbReference type="Proteomes" id="UP000007799"/>
    </source>
</evidence>
<dbReference type="GO" id="GO:0005886">
    <property type="term" value="C:plasma membrane"/>
    <property type="evidence" value="ECO:0007669"/>
    <property type="project" value="TreeGrafter"/>
</dbReference>
<proteinExistence type="predicted"/>
<feature type="compositionally biased region" description="Gly residues" evidence="3">
    <location>
        <begin position="364"/>
        <end position="379"/>
    </location>
</feature>
<dbReference type="Pfam" id="PF00787">
    <property type="entry name" value="PX"/>
    <property type="match status" value="1"/>
</dbReference>
<dbReference type="GO" id="GO:0031410">
    <property type="term" value="C:cytoplasmic vesicle"/>
    <property type="evidence" value="ECO:0007669"/>
    <property type="project" value="TreeGrafter"/>
</dbReference>
<dbReference type="OrthoDB" id="93876at2759"/>
<evidence type="ECO:0000259" key="5">
    <source>
        <dbReference type="PROSITE" id="PS50195"/>
    </source>
</evidence>
<name>F2UJL8_SALR5</name>
<feature type="region of interest" description="Disordered" evidence="3">
    <location>
        <begin position="341"/>
        <end position="729"/>
    </location>
</feature>
<dbReference type="SUPFAM" id="SSF64268">
    <property type="entry name" value="PX domain"/>
    <property type="match status" value="1"/>
</dbReference>
<feature type="compositionally biased region" description="Basic and acidic residues" evidence="3">
    <location>
        <begin position="390"/>
        <end position="400"/>
    </location>
</feature>
<dbReference type="SMART" id="SM00326">
    <property type="entry name" value="SH3"/>
    <property type="match status" value="1"/>
</dbReference>
<dbReference type="GO" id="GO:0097320">
    <property type="term" value="P:plasma membrane tubulation"/>
    <property type="evidence" value="ECO:0007669"/>
    <property type="project" value="TreeGrafter"/>
</dbReference>
<keyword evidence="7" id="KW-1185">Reference proteome</keyword>
<evidence type="ECO:0000259" key="4">
    <source>
        <dbReference type="PROSITE" id="PS50002"/>
    </source>
</evidence>
<feature type="compositionally biased region" description="Basic and acidic residues" evidence="3">
    <location>
        <begin position="558"/>
        <end position="573"/>
    </location>
</feature>
<dbReference type="OMA" id="CYDFGGR"/>
<dbReference type="Proteomes" id="UP000007799">
    <property type="component" value="Unassembled WGS sequence"/>
</dbReference>
<keyword evidence="1 2" id="KW-0728">SH3 domain</keyword>
<dbReference type="CDD" id="cd06093">
    <property type="entry name" value="PX_domain"/>
    <property type="match status" value="1"/>
</dbReference>
<dbReference type="AlphaFoldDB" id="F2UJL8"/>
<evidence type="ECO:0000256" key="2">
    <source>
        <dbReference type="PROSITE-ProRule" id="PRU00192"/>
    </source>
</evidence>
<accession>F2UJL8</accession>
<feature type="domain" description="PX" evidence="5">
    <location>
        <begin position="17"/>
        <end position="127"/>
    </location>
</feature>
<dbReference type="Pfam" id="PF07653">
    <property type="entry name" value="SH3_2"/>
    <property type="match status" value="1"/>
</dbReference>
<dbReference type="CDD" id="cd00174">
    <property type="entry name" value="SH3"/>
    <property type="match status" value="1"/>
</dbReference>
<dbReference type="SUPFAM" id="SSF50044">
    <property type="entry name" value="SH3-domain"/>
    <property type="match status" value="1"/>
</dbReference>
<dbReference type="InterPro" id="IPR001452">
    <property type="entry name" value="SH3_domain"/>
</dbReference>
<dbReference type="InterPro" id="IPR036871">
    <property type="entry name" value="PX_dom_sf"/>
</dbReference>
<feature type="compositionally biased region" description="Low complexity" evidence="3">
    <location>
        <begin position="138"/>
        <end position="149"/>
    </location>
</feature>
<dbReference type="PROSITE" id="PS50195">
    <property type="entry name" value="PX"/>
    <property type="match status" value="1"/>
</dbReference>
<dbReference type="PANTHER" id="PTHR45827">
    <property type="entry name" value="SORTING NEXIN"/>
    <property type="match status" value="1"/>
</dbReference>
<dbReference type="GO" id="GO:0016197">
    <property type="term" value="P:endosomal transport"/>
    <property type="evidence" value="ECO:0007669"/>
    <property type="project" value="TreeGrafter"/>
</dbReference>
<dbReference type="PROSITE" id="PS50002">
    <property type="entry name" value="SH3"/>
    <property type="match status" value="1"/>
</dbReference>
<dbReference type="InParanoid" id="F2UJL8"/>
<evidence type="ECO:0008006" key="8">
    <source>
        <dbReference type="Google" id="ProtNLM"/>
    </source>
</evidence>
<evidence type="ECO:0000256" key="1">
    <source>
        <dbReference type="ARBA" id="ARBA00022443"/>
    </source>
</evidence>
<reference evidence="6" key="1">
    <citation type="submission" date="2009-08" db="EMBL/GenBank/DDBJ databases">
        <title>Annotation of Salpingoeca rosetta.</title>
        <authorList>
            <consortium name="The Broad Institute Genome Sequencing Platform"/>
            <person name="Russ C."/>
            <person name="Cuomo C."/>
            <person name="Burger G."/>
            <person name="Gray M.W."/>
            <person name="Holland P.W.H."/>
            <person name="King N."/>
            <person name="Lang F.B.F."/>
            <person name="Roger A.J."/>
            <person name="Ruiz-Trillo I."/>
            <person name="Young S.K."/>
            <person name="Zeng Q."/>
            <person name="Gargeya S."/>
            <person name="Alvarado L."/>
            <person name="Berlin A."/>
            <person name="Chapman S.B."/>
            <person name="Chen Z."/>
            <person name="Freedman E."/>
            <person name="Gellesch M."/>
            <person name="Goldberg J."/>
            <person name="Griggs A."/>
            <person name="Gujja S."/>
            <person name="Heilman E."/>
            <person name="Heiman D."/>
            <person name="Howarth C."/>
            <person name="Mehta T."/>
            <person name="Neiman D."/>
            <person name="Pearson M."/>
            <person name="Roberts A."/>
            <person name="Saif S."/>
            <person name="Shea T."/>
            <person name="Shenoy N."/>
            <person name="Sisk P."/>
            <person name="Stolte C."/>
            <person name="Sykes S."/>
            <person name="White J."/>
            <person name="Yandava C."/>
            <person name="Haas B."/>
            <person name="Nusbaum C."/>
            <person name="Birren B."/>
        </authorList>
    </citation>
    <scope>NUCLEOTIDE SEQUENCE [LARGE SCALE GENOMIC DNA]</scope>
    <source>
        <strain evidence="6">ATCC 50818</strain>
    </source>
</reference>
<feature type="compositionally biased region" description="Gly residues" evidence="3">
    <location>
        <begin position="497"/>
        <end position="506"/>
    </location>
</feature>
<dbReference type="KEGG" id="sre:PTSG_08412"/>
<dbReference type="Gene3D" id="3.30.1520.10">
    <property type="entry name" value="Phox-like domain"/>
    <property type="match status" value="1"/>
</dbReference>
<dbReference type="InterPro" id="IPR001683">
    <property type="entry name" value="PX_dom"/>
</dbReference>
<organism evidence="7">
    <name type="scientific">Salpingoeca rosetta (strain ATCC 50818 / BSB-021)</name>
    <dbReference type="NCBI Taxonomy" id="946362"/>
    <lineage>
        <taxon>Eukaryota</taxon>
        <taxon>Choanoflagellata</taxon>
        <taxon>Craspedida</taxon>
        <taxon>Salpingoecidae</taxon>
        <taxon>Salpingoeca</taxon>
    </lineage>
</organism>